<gene>
    <name evidence="2" type="ORF">PG994_000846</name>
</gene>
<proteinExistence type="predicted"/>
<sequence>MCFLNIDAGLSDADVEDPIGGFALTLTWERAIQIYHCVGGGNTAWDHILDWLRTSVHEDLKYYNREDLLPSHDLHMIDEPALYGATHRPVREHFRSWGFNDLRRKLRPGVVDPHMKYMTSGYYSPVHHRPRYQYCLVVDDLCLESLALAEAEYDLFSPAVKLLMLDWLGPTVEEEGVDGEQGPESHPTDDEAEWWFE</sequence>
<accession>A0ABR1X793</accession>
<dbReference type="GeneID" id="92085318"/>
<evidence type="ECO:0000313" key="2">
    <source>
        <dbReference type="EMBL" id="KAK8091341.1"/>
    </source>
</evidence>
<evidence type="ECO:0000313" key="3">
    <source>
        <dbReference type="Proteomes" id="UP001480595"/>
    </source>
</evidence>
<comment type="caution">
    <text evidence="2">The sequence shown here is derived from an EMBL/GenBank/DDBJ whole genome shotgun (WGS) entry which is preliminary data.</text>
</comment>
<protein>
    <submittedName>
        <fullName evidence="2">Uncharacterized protein</fullName>
    </submittedName>
</protein>
<dbReference type="EMBL" id="JAQQWL010000001">
    <property type="protein sequence ID" value="KAK8091341.1"/>
    <property type="molecule type" value="Genomic_DNA"/>
</dbReference>
<name>A0ABR1X793_9PEZI</name>
<keyword evidence="3" id="KW-1185">Reference proteome</keyword>
<feature type="region of interest" description="Disordered" evidence="1">
    <location>
        <begin position="174"/>
        <end position="197"/>
    </location>
</feature>
<reference evidence="2 3" key="1">
    <citation type="submission" date="2023-01" db="EMBL/GenBank/DDBJ databases">
        <title>Analysis of 21 Apiospora genomes using comparative genomics revels a genus with tremendous synthesis potential of carbohydrate active enzymes and secondary metabolites.</title>
        <authorList>
            <person name="Sorensen T."/>
        </authorList>
    </citation>
    <scope>NUCLEOTIDE SEQUENCE [LARGE SCALE GENOMIC DNA]</scope>
    <source>
        <strain evidence="2 3">CBS 135458</strain>
    </source>
</reference>
<organism evidence="2 3">
    <name type="scientific">Apiospora phragmitis</name>
    <dbReference type="NCBI Taxonomy" id="2905665"/>
    <lineage>
        <taxon>Eukaryota</taxon>
        <taxon>Fungi</taxon>
        <taxon>Dikarya</taxon>
        <taxon>Ascomycota</taxon>
        <taxon>Pezizomycotina</taxon>
        <taxon>Sordariomycetes</taxon>
        <taxon>Xylariomycetidae</taxon>
        <taxon>Amphisphaeriales</taxon>
        <taxon>Apiosporaceae</taxon>
        <taxon>Apiospora</taxon>
    </lineage>
</organism>
<dbReference type="RefSeq" id="XP_066722887.1">
    <property type="nucleotide sequence ID" value="XM_066852255.1"/>
</dbReference>
<evidence type="ECO:0000256" key="1">
    <source>
        <dbReference type="SAM" id="MobiDB-lite"/>
    </source>
</evidence>
<dbReference type="Proteomes" id="UP001480595">
    <property type="component" value="Unassembled WGS sequence"/>
</dbReference>